<dbReference type="EMBL" id="JANHOG010002335">
    <property type="protein sequence ID" value="KAJ3524492.1"/>
    <property type="molecule type" value="Genomic_DNA"/>
</dbReference>
<accession>A0ACC1RS97</accession>
<name>A0ACC1RS97_9APHY</name>
<reference evidence="1" key="1">
    <citation type="submission" date="2022-07" db="EMBL/GenBank/DDBJ databases">
        <title>Genome Sequence of Phlebia brevispora.</title>
        <authorList>
            <person name="Buettner E."/>
        </authorList>
    </citation>
    <scope>NUCLEOTIDE SEQUENCE</scope>
    <source>
        <strain evidence="1">MPL23</strain>
    </source>
</reference>
<gene>
    <name evidence="1" type="ORF">NM688_g8548</name>
</gene>
<comment type="caution">
    <text evidence="1">The sequence shown here is derived from an EMBL/GenBank/DDBJ whole genome shotgun (WGS) entry which is preliminary data.</text>
</comment>
<organism evidence="1 2">
    <name type="scientific">Phlebia brevispora</name>
    <dbReference type="NCBI Taxonomy" id="194682"/>
    <lineage>
        <taxon>Eukaryota</taxon>
        <taxon>Fungi</taxon>
        <taxon>Dikarya</taxon>
        <taxon>Basidiomycota</taxon>
        <taxon>Agaricomycotina</taxon>
        <taxon>Agaricomycetes</taxon>
        <taxon>Polyporales</taxon>
        <taxon>Meruliaceae</taxon>
        <taxon>Phlebia</taxon>
    </lineage>
</organism>
<protein>
    <submittedName>
        <fullName evidence="1">Uncharacterized protein</fullName>
    </submittedName>
</protein>
<keyword evidence="2" id="KW-1185">Reference proteome</keyword>
<proteinExistence type="predicted"/>
<dbReference type="Proteomes" id="UP001148662">
    <property type="component" value="Unassembled WGS sequence"/>
</dbReference>
<evidence type="ECO:0000313" key="2">
    <source>
        <dbReference type="Proteomes" id="UP001148662"/>
    </source>
</evidence>
<evidence type="ECO:0000313" key="1">
    <source>
        <dbReference type="EMBL" id="KAJ3524492.1"/>
    </source>
</evidence>
<sequence>MKSKVRPSDIPEWDGRDSSALRWFADIQEFAANGGYIPWQMAPHMWQRLKEGSGPRLWYQTLAPDLKAYMRQHYLHFLTVVRSHYLGDRWLQLLNSEYRVQAFRQKGHSKETPLDFIQWWILYVRMLLHVPVGGHEEVQEVMEKAPVSWKTILNVQAQPFVVHLQARVREMSPQLIDAHRMVNRQALTEDMLLALLRSMGHMPPRKRARPQTKSTIPDEQGTDADSPRNETDPLNVDSMVIRELYATTKKRQRPPPKGGYPFPRNDLQSVVRPPPSPCKCCGSPLHWDRECPHYSKWEAKFGKRAQIGETHSGDDWEHQPLYDTAFEELNRSAAFSPYVEAALLEDRWTGHDQLVALGLASEPSSRVATPLWRKRTAYVEDEEEAPETVPGGVAVAYLIEDVDERVATNLEGTEEALPSPHELSDVAPAKAKPIWVEPR</sequence>